<dbReference type="Proteomes" id="UP000095751">
    <property type="component" value="Unassembled WGS sequence"/>
</dbReference>
<dbReference type="KEGG" id="fcy:FRACYDRAFT_268891"/>
<evidence type="ECO:0000256" key="1">
    <source>
        <dbReference type="SAM" id="MobiDB-lite"/>
    </source>
</evidence>
<dbReference type="EMBL" id="KV784358">
    <property type="protein sequence ID" value="OEU16134.1"/>
    <property type="molecule type" value="Genomic_DNA"/>
</dbReference>
<evidence type="ECO:0000313" key="2">
    <source>
        <dbReference type="EMBL" id="OEU16134.1"/>
    </source>
</evidence>
<gene>
    <name evidence="2" type="ORF">FRACYDRAFT_268891</name>
</gene>
<proteinExistence type="predicted"/>
<accession>A0A1E7FDB1</accession>
<dbReference type="OrthoDB" id="10508941at2759"/>
<dbReference type="AlphaFoldDB" id="A0A1E7FDB1"/>
<dbReference type="InParanoid" id="A0A1E7FDB1"/>
<sequence length="345" mass="38688">MAPMAIRFELPDQGYDDKYILPPTHVSLKRKPSTASTHCSSTAYSASYSTSSQDDDSCHSSITSRPSIGYMERSNSNNNSNNNNHTRRIEEERPYVEFITNYSKEEDKNDAEDYIESEAEIKTRSLSLDFRDHGSYNVQSSSSRISSTNTSVTTDGEFQLPIGISKADIMVTIDIDDEARSSRVEELDEDNLDVDVLHKPHTNNSHNSPRKQCHRGRRLEFEETIRDGILDDLTSVYTATPETAKLVLCVVISILSDGSLEHTFWSGGRVGLTEIALQWLLFDADDLTVYKNGRTVQKKDLGFGHLELTDTEGEHYLATTLAPRAANHIMRQVGQGVNQDLLVEC</sequence>
<feature type="region of interest" description="Disordered" evidence="1">
    <location>
        <begin position="46"/>
        <end position="91"/>
    </location>
</feature>
<evidence type="ECO:0000313" key="3">
    <source>
        <dbReference type="Proteomes" id="UP000095751"/>
    </source>
</evidence>
<feature type="compositionally biased region" description="Low complexity" evidence="1">
    <location>
        <begin position="74"/>
        <end position="84"/>
    </location>
</feature>
<organism evidence="2 3">
    <name type="scientific">Fragilariopsis cylindrus CCMP1102</name>
    <dbReference type="NCBI Taxonomy" id="635003"/>
    <lineage>
        <taxon>Eukaryota</taxon>
        <taxon>Sar</taxon>
        <taxon>Stramenopiles</taxon>
        <taxon>Ochrophyta</taxon>
        <taxon>Bacillariophyta</taxon>
        <taxon>Bacillariophyceae</taxon>
        <taxon>Bacillariophycidae</taxon>
        <taxon>Bacillariales</taxon>
        <taxon>Bacillariaceae</taxon>
        <taxon>Fragilariopsis</taxon>
    </lineage>
</organism>
<name>A0A1E7FDB1_9STRA</name>
<protein>
    <submittedName>
        <fullName evidence="2">Uncharacterized protein</fullName>
    </submittedName>
</protein>
<keyword evidence="3" id="KW-1185">Reference proteome</keyword>
<reference evidence="2 3" key="1">
    <citation type="submission" date="2016-09" db="EMBL/GenBank/DDBJ databases">
        <title>Extensive genetic diversity and differential bi-allelic expression allows diatom success in the polar Southern Ocean.</title>
        <authorList>
            <consortium name="DOE Joint Genome Institute"/>
            <person name="Mock T."/>
            <person name="Otillar R.P."/>
            <person name="Strauss J."/>
            <person name="Dupont C."/>
            <person name="Frickenhaus S."/>
            <person name="Maumus F."/>
            <person name="Mcmullan M."/>
            <person name="Sanges R."/>
            <person name="Schmutz J."/>
            <person name="Toseland A."/>
            <person name="Valas R."/>
            <person name="Veluchamy A."/>
            <person name="Ward B.J."/>
            <person name="Allen A."/>
            <person name="Barry K."/>
            <person name="Falciatore A."/>
            <person name="Ferrante M."/>
            <person name="Fortunato A.E."/>
            <person name="Gloeckner G."/>
            <person name="Gruber A."/>
            <person name="Hipkin R."/>
            <person name="Janech M."/>
            <person name="Kroth P."/>
            <person name="Leese F."/>
            <person name="Lindquist E."/>
            <person name="Lyon B.R."/>
            <person name="Martin J."/>
            <person name="Mayer C."/>
            <person name="Parker M."/>
            <person name="Quesneville H."/>
            <person name="Raymond J."/>
            <person name="Uhlig C."/>
            <person name="Valentin K.U."/>
            <person name="Worden A.Z."/>
            <person name="Armbrust E.V."/>
            <person name="Bowler C."/>
            <person name="Green B."/>
            <person name="Moulton V."/>
            <person name="Van Oosterhout C."/>
            <person name="Grigoriev I."/>
        </authorList>
    </citation>
    <scope>NUCLEOTIDE SEQUENCE [LARGE SCALE GENOMIC DNA]</scope>
    <source>
        <strain evidence="2 3">CCMP1102</strain>
    </source>
</reference>